<feature type="non-terminal residue" evidence="1">
    <location>
        <position position="115"/>
    </location>
</feature>
<reference evidence="1 2" key="1">
    <citation type="submission" date="2021-06" db="EMBL/GenBank/DDBJ databases">
        <authorList>
            <person name="Kallberg Y."/>
            <person name="Tangrot J."/>
            <person name="Rosling A."/>
        </authorList>
    </citation>
    <scope>NUCLEOTIDE SEQUENCE [LARGE SCALE GENOMIC DNA]</scope>
    <source>
        <strain evidence="1 2">120-4 pot B 10/14</strain>
    </source>
</reference>
<evidence type="ECO:0000313" key="2">
    <source>
        <dbReference type="Proteomes" id="UP000789901"/>
    </source>
</evidence>
<evidence type="ECO:0000313" key="1">
    <source>
        <dbReference type="EMBL" id="CAG8586893.1"/>
    </source>
</evidence>
<dbReference type="Proteomes" id="UP000789901">
    <property type="component" value="Unassembled WGS sequence"/>
</dbReference>
<proteinExistence type="predicted"/>
<gene>
    <name evidence="1" type="ORF">GMARGA_LOCUS6219</name>
</gene>
<organism evidence="1 2">
    <name type="scientific">Gigaspora margarita</name>
    <dbReference type="NCBI Taxonomy" id="4874"/>
    <lineage>
        <taxon>Eukaryota</taxon>
        <taxon>Fungi</taxon>
        <taxon>Fungi incertae sedis</taxon>
        <taxon>Mucoromycota</taxon>
        <taxon>Glomeromycotina</taxon>
        <taxon>Glomeromycetes</taxon>
        <taxon>Diversisporales</taxon>
        <taxon>Gigasporaceae</taxon>
        <taxon>Gigaspora</taxon>
    </lineage>
</organism>
<protein>
    <submittedName>
        <fullName evidence="1">12892_t:CDS:1</fullName>
    </submittedName>
</protein>
<accession>A0ABN7UFW6</accession>
<keyword evidence="2" id="KW-1185">Reference proteome</keyword>
<comment type="caution">
    <text evidence="1">The sequence shown here is derived from an EMBL/GenBank/DDBJ whole genome shotgun (WGS) entry which is preliminary data.</text>
</comment>
<sequence>MQTLLNRQLHDYLLSIITELCTKKNIEINVIDDLVTNQNAKTRNQKQCHKCSKKEIENSKHKCLQYKSTSSISITQNLNPQDSVKIPDVLVPDPLLINPNSVDNICKVFDYIQNI</sequence>
<dbReference type="EMBL" id="CAJVQB010002778">
    <property type="protein sequence ID" value="CAG8586893.1"/>
    <property type="molecule type" value="Genomic_DNA"/>
</dbReference>
<name>A0ABN7UFW6_GIGMA</name>